<feature type="domain" description="Cytochrome c7-like" evidence="2">
    <location>
        <begin position="204"/>
        <end position="269"/>
    </location>
</feature>
<reference evidence="3" key="1">
    <citation type="journal article" date="2020" name="mSystems">
        <title>Genome- and Community-Level Interaction Insights into Carbon Utilization and Element Cycling Functions of Hydrothermarchaeota in Hydrothermal Sediment.</title>
        <authorList>
            <person name="Zhou Z."/>
            <person name="Liu Y."/>
            <person name="Xu W."/>
            <person name="Pan J."/>
            <person name="Luo Z.H."/>
            <person name="Li M."/>
        </authorList>
    </citation>
    <scope>NUCLEOTIDE SEQUENCE [LARGE SCALE GENOMIC DNA]</scope>
    <source>
        <strain evidence="3">HyVt-577</strain>
    </source>
</reference>
<protein>
    <recommendedName>
        <fullName evidence="2">Cytochrome c7-like domain-containing protein</fullName>
    </recommendedName>
</protein>
<sequence>MKFKFNPDDLKSLVKKSFSSDNINKRRQSMKFFWKNLPEQIRRLSVVAVILFALPLVVRQLLIPTDFGKYGHYRASALDEIVSQEIHYAGRELCNECHDDVVEVKYNGYHKTLTCEVCHGPAFAHTEDDAIELEAPRKRSYCPTCHEYLPSRPSGFPQIISARHNSRKACIKCHDPHDPKPPETPRECKACHAEISYTKAVSKHVDIPCTRCHQTPEEHKIRPREVLPSKPHNREFCGSCHALDAESSEDIPRIDLFEHERRYNCWQCHYPHLPEAN</sequence>
<dbReference type="EMBL" id="DRQG01000090">
    <property type="protein sequence ID" value="HGY55956.1"/>
    <property type="molecule type" value="Genomic_DNA"/>
</dbReference>
<name>A0A7V4U0W2_CALAY</name>
<evidence type="ECO:0000259" key="2">
    <source>
        <dbReference type="Pfam" id="PF14522"/>
    </source>
</evidence>
<dbReference type="SUPFAM" id="SSF48695">
    <property type="entry name" value="Multiheme cytochromes"/>
    <property type="match status" value="1"/>
</dbReference>
<comment type="caution">
    <text evidence="3">The sequence shown here is derived from an EMBL/GenBank/DDBJ whole genome shotgun (WGS) entry which is preliminary data.</text>
</comment>
<dbReference type="PANTHER" id="PTHR35038">
    <property type="entry name" value="DISSIMILATORY SULFITE REDUCTASE SIRA"/>
    <property type="match status" value="1"/>
</dbReference>
<proteinExistence type="predicted"/>
<gene>
    <name evidence="3" type="ORF">ENK44_09655</name>
</gene>
<keyword evidence="1" id="KW-0732">Signal</keyword>
<dbReference type="Proteomes" id="UP000885779">
    <property type="component" value="Unassembled WGS sequence"/>
</dbReference>
<dbReference type="CDD" id="cd08168">
    <property type="entry name" value="Cytochrom_C3"/>
    <property type="match status" value="1"/>
</dbReference>
<organism evidence="3">
    <name type="scientific">Caldithrix abyssi</name>
    <dbReference type="NCBI Taxonomy" id="187145"/>
    <lineage>
        <taxon>Bacteria</taxon>
        <taxon>Pseudomonadati</taxon>
        <taxon>Calditrichota</taxon>
        <taxon>Calditrichia</taxon>
        <taxon>Calditrichales</taxon>
        <taxon>Calditrichaceae</taxon>
        <taxon>Caldithrix</taxon>
    </lineage>
</organism>
<dbReference type="AlphaFoldDB" id="A0A7V4U0W2"/>
<evidence type="ECO:0000313" key="3">
    <source>
        <dbReference type="EMBL" id="HGY55956.1"/>
    </source>
</evidence>
<dbReference type="InterPro" id="IPR036280">
    <property type="entry name" value="Multihaem_cyt_sf"/>
</dbReference>
<evidence type="ECO:0000256" key="1">
    <source>
        <dbReference type="ARBA" id="ARBA00022729"/>
    </source>
</evidence>
<dbReference type="Gene3D" id="1.10.287.3080">
    <property type="match status" value="2"/>
</dbReference>
<dbReference type="InterPro" id="IPR051829">
    <property type="entry name" value="Multiheme_Cytochr_ET"/>
</dbReference>
<dbReference type="InterPro" id="IPR029467">
    <property type="entry name" value="Cyt_c7-like"/>
</dbReference>
<accession>A0A7V4U0W2</accession>
<dbReference type="Pfam" id="PF14522">
    <property type="entry name" value="Cytochrome_C7"/>
    <property type="match status" value="1"/>
</dbReference>